<proteinExistence type="predicted"/>
<keyword evidence="2" id="KW-1185">Reference proteome</keyword>
<organism evidence="1 2">
    <name type="scientific">Hygrophoropsis aurantiaca</name>
    <dbReference type="NCBI Taxonomy" id="72124"/>
    <lineage>
        <taxon>Eukaryota</taxon>
        <taxon>Fungi</taxon>
        <taxon>Dikarya</taxon>
        <taxon>Basidiomycota</taxon>
        <taxon>Agaricomycotina</taxon>
        <taxon>Agaricomycetes</taxon>
        <taxon>Agaricomycetidae</taxon>
        <taxon>Boletales</taxon>
        <taxon>Coniophorineae</taxon>
        <taxon>Hygrophoropsidaceae</taxon>
        <taxon>Hygrophoropsis</taxon>
    </lineage>
</organism>
<dbReference type="Proteomes" id="UP000790377">
    <property type="component" value="Unassembled WGS sequence"/>
</dbReference>
<accession>A0ACB8AJJ9</accession>
<evidence type="ECO:0000313" key="2">
    <source>
        <dbReference type="Proteomes" id="UP000790377"/>
    </source>
</evidence>
<gene>
    <name evidence="1" type="ORF">BJ138DRAFT_617537</name>
</gene>
<dbReference type="EMBL" id="MU267629">
    <property type="protein sequence ID" value="KAH7913554.1"/>
    <property type="molecule type" value="Genomic_DNA"/>
</dbReference>
<name>A0ACB8AJJ9_9AGAM</name>
<sequence length="316" mass="35374">MGSSGAAFPVVAVMATGTTMQGLAILLTGWRLWYRLSIRRFGCDDAWALIAMVCGIMCPVADWVRFRAPPERSMNGYWVSTITFACVVWAVRMSLLCSIARLMPPCKRTSHILAGITVLFALIFCGLLVQKIYKCRSGWYYQSGTLTCPFSSIMAIYELAVDVVSDAILVALPLRILWTIKLRRKRQRKMVLTTFSSSIIISLVSTFRTTCRLMELPSLLLIGVQLELVSCHVVCSILVVVTYLDRRLGNGEESEEETSEHESDYPSQSYSLHLTTVDLEQSSEYETNSDMDWSKNNQSSSSPHSHTDLELPPTIS</sequence>
<comment type="caution">
    <text evidence="1">The sequence shown here is derived from an EMBL/GenBank/DDBJ whole genome shotgun (WGS) entry which is preliminary data.</text>
</comment>
<evidence type="ECO:0000313" key="1">
    <source>
        <dbReference type="EMBL" id="KAH7913554.1"/>
    </source>
</evidence>
<protein>
    <submittedName>
        <fullName evidence="1">Uncharacterized protein</fullName>
    </submittedName>
</protein>
<reference evidence="1" key="1">
    <citation type="journal article" date="2021" name="New Phytol.">
        <title>Evolutionary innovations through gain and loss of genes in the ectomycorrhizal Boletales.</title>
        <authorList>
            <person name="Wu G."/>
            <person name="Miyauchi S."/>
            <person name="Morin E."/>
            <person name="Kuo A."/>
            <person name="Drula E."/>
            <person name="Varga T."/>
            <person name="Kohler A."/>
            <person name="Feng B."/>
            <person name="Cao Y."/>
            <person name="Lipzen A."/>
            <person name="Daum C."/>
            <person name="Hundley H."/>
            <person name="Pangilinan J."/>
            <person name="Johnson J."/>
            <person name="Barry K."/>
            <person name="LaButti K."/>
            <person name="Ng V."/>
            <person name="Ahrendt S."/>
            <person name="Min B."/>
            <person name="Choi I.G."/>
            <person name="Park H."/>
            <person name="Plett J.M."/>
            <person name="Magnuson J."/>
            <person name="Spatafora J.W."/>
            <person name="Nagy L.G."/>
            <person name="Henrissat B."/>
            <person name="Grigoriev I.V."/>
            <person name="Yang Z.L."/>
            <person name="Xu J."/>
            <person name="Martin F.M."/>
        </authorList>
    </citation>
    <scope>NUCLEOTIDE SEQUENCE</scope>
    <source>
        <strain evidence="1">ATCC 28755</strain>
    </source>
</reference>